<organism evidence="1 2">
    <name type="scientific">Planotetraspora thailandica</name>
    <dbReference type="NCBI Taxonomy" id="487172"/>
    <lineage>
        <taxon>Bacteria</taxon>
        <taxon>Bacillati</taxon>
        <taxon>Actinomycetota</taxon>
        <taxon>Actinomycetes</taxon>
        <taxon>Streptosporangiales</taxon>
        <taxon>Streptosporangiaceae</taxon>
        <taxon>Planotetraspora</taxon>
    </lineage>
</organism>
<name>A0A8J3V9D5_9ACTN</name>
<dbReference type="Proteomes" id="UP000605992">
    <property type="component" value="Unassembled WGS sequence"/>
</dbReference>
<dbReference type="AlphaFoldDB" id="A0A8J3V9D5"/>
<gene>
    <name evidence="1" type="ORF">Pth03_57200</name>
</gene>
<protein>
    <submittedName>
        <fullName evidence="1">Uncharacterized protein</fullName>
    </submittedName>
</protein>
<evidence type="ECO:0000313" key="1">
    <source>
        <dbReference type="EMBL" id="GII57331.1"/>
    </source>
</evidence>
<proteinExistence type="predicted"/>
<accession>A0A8J3V9D5</accession>
<sequence length="104" mass="11292">MRGFDIICMDSGGPDCPPDHTTIRGHVERLHLATAQTYVVDPGEYEPFSVLWNDRLSMACVGGPLDPPYVVMISVFGDQAAIPVRHSIQPCEDKLAITPIGITA</sequence>
<comment type="caution">
    <text evidence="1">The sequence shown here is derived from an EMBL/GenBank/DDBJ whole genome shotgun (WGS) entry which is preliminary data.</text>
</comment>
<evidence type="ECO:0000313" key="2">
    <source>
        <dbReference type="Proteomes" id="UP000605992"/>
    </source>
</evidence>
<dbReference type="EMBL" id="BOOR01000050">
    <property type="protein sequence ID" value="GII57331.1"/>
    <property type="molecule type" value="Genomic_DNA"/>
</dbReference>
<keyword evidence="2" id="KW-1185">Reference proteome</keyword>
<reference evidence="1" key="1">
    <citation type="submission" date="2021-01" db="EMBL/GenBank/DDBJ databases">
        <title>Whole genome shotgun sequence of Planotetraspora thailandica NBRC 104271.</title>
        <authorList>
            <person name="Komaki H."/>
            <person name="Tamura T."/>
        </authorList>
    </citation>
    <scope>NUCLEOTIDE SEQUENCE</scope>
    <source>
        <strain evidence="1">NBRC 104271</strain>
    </source>
</reference>